<comment type="caution">
    <text evidence="1">The sequence shown here is derived from an EMBL/GenBank/DDBJ whole genome shotgun (WGS) entry which is preliminary data.</text>
</comment>
<evidence type="ECO:0000313" key="1">
    <source>
        <dbReference type="EMBL" id="GIJ30698.1"/>
    </source>
</evidence>
<keyword evidence="2" id="KW-1185">Reference proteome</keyword>
<organism evidence="1 2">
    <name type="scientific">Micromonospora qiuiae</name>
    <dbReference type="NCBI Taxonomy" id="502268"/>
    <lineage>
        <taxon>Bacteria</taxon>
        <taxon>Bacillati</taxon>
        <taxon>Actinomycetota</taxon>
        <taxon>Actinomycetes</taxon>
        <taxon>Micromonosporales</taxon>
        <taxon>Micromonosporaceae</taxon>
        <taxon>Micromonospora</taxon>
    </lineage>
</organism>
<dbReference type="EMBL" id="BOPC01000132">
    <property type="protein sequence ID" value="GIJ30698.1"/>
    <property type="molecule type" value="Genomic_DNA"/>
</dbReference>
<dbReference type="RefSeq" id="WP_204038386.1">
    <property type="nucleotide sequence ID" value="NZ_BOPC01000132.1"/>
</dbReference>
<dbReference type="Proteomes" id="UP000653076">
    <property type="component" value="Unassembled WGS sequence"/>
</dbReference>
<proteinExistence type="predicted"/>
<sequence>MDDGDRALPRWLSDHDAFTAHLNEQLADENPHGKGLRFVNFVLAVLPRVPQVSEFTDFERNKRLSHDKGVDILTAATDGGRQLFVQSKFKIRRTDEIDTILSLFEALSTSTGSGKSPFKERCLIRRKPSRQASRSM</sequence>
<protein>
    <recommendedName>
        <fullName evidence="3">Mrr-like domain-containing protein</fullName>
    </recommendedName>
</protein>
<evidence type="ECO:0008006" key="3">
    <source>
        <dbReference type="Google" id="ProtNLM"/>
    </source>
</evidence>
<evidence type="ECO:0000313" key="2">
    <source>
        <dbReference type="Proteomes" id="UP000653076"/>
    </source>
</evidence>
<accession>A0ABQ4JJB9</accession>
<name>A0ABQ4JJB9_9ACTN</name>
<gene>
    <name evidence="1" type="ORF">Vqi01_58600</name>
</gene>
<reference evidence="1 2" key="1">
    <citation type="submission" date="2021-01" db="EMBL/GenBank/DDBJ databases">
        <title>Whole genome shotgun sequence of Verrucosispora qiuiae NBRC 106684.</title>
        <authorList>
            <person name="Komaki H."/>
            <person name="Tamura T."/>
        </authorList>
    </citation>
    <scope>NUCLEOTIDE SEQUENCE [LARGE SCALE GENOMIC DNA]</scope>
    <source>
        <strain evidence="1 2">NBRC 106684</strain>
    </source>
</reference>